<protein>
    <submittedName>
        <fullName evidence="1">DUF2889 domain-containing protein</fullName>
    </submittedName>
</protein>
<proteinExistence type="predicted"/>
<name>A0A4Q6XTL8_9SPHN</name>
<evidence type="ECO:0000313" key="1">
    <source>
        <dbReference type="EMBL" id="RZF63630.1"/>
    </source>
</evidence>
<gene>
    <name evidence="1" type="ORF">EWE75_14960</name>
</gene>
<reference evidence="1 2" key="1">
    <citation type="submission" date="2019-02" db="EMBL/GenBank/DDBJ databases">
        <authorList>
            <person name="Li Y."/>
        </authorList>
    </citation>
    <scope>NUCLEOTIDE SEQUENCE [LARGE SCALE GENOMIC DNA]</scope>
    <source>
        <strain evidence="1 2">3-7</strain>
    </source>
</reference>
<dbReference type="RefSeq" id="WP_130158897.1">
    <property type="nucleotide sequence ID" value="NZ_SGIS01000023.1"/>
</dbReference>
<dbReference type="OrthoDB" id="7498222at2"/>
<keyword evidence="2" id="KW-1185">Reference proteome</keyword>
<sequence>MRPATLCYPPNPDYGSGACRRLVQITCGNGVVDAYLSDTFHEMRCRVRHDGEVVTAIEGETIRIPTTACPAAITVLQDLVGARLDLPGRAFYSGGRARRHCTHLFDLAVFAIQHGRQAEGSCRYDAIVPDEIDSPVAITIRRNDIEIHRWLIQDATILHPPSLRGKTLDKGFAAWATLHFADAALEAATLLARTWLIAVGRRYLVEQAAGHPITRNAEMAGRCFAYAPENAQAATFTSGSIATQPTL</sequence>
<organism evidence="1 2">
    <name type="scientific">Sphingomonas populi</name>
    <dbReference type="NCBI Taxonomy" id="2484750"/>
    <lineage>
        <taxon>Bacteria</taxon>
        <taxon>Pseudomonadati</taxon>
        <taxon>Pseudomonadota</taxon>
        <taxon>Alphaproteobacteria</taxon>
        <taxon>Sphingomonadales</taxon>
        <taxon>Sphingomonadaceae</taxon>
        <taxon>Sphingomonas</taxon>
    </lineage>
</organism>
<dbReference type="Proteomes" id="UP000292085">
    <property type="component" value="Unassembled WGS sequence"/>
</dbReference>
<accession>A0A4Q6XTL8</accession>
<evidence type="ECO:0000313" key="2">
    <source>
        <dbReference type="Proteomes" id="UP000292085"/>
    </source>
</evidence>
<dbReference type="EMBL" id="SGIS01000023">
    <property type="protein sequence ID" value="RZF63630.1"/>
    <property type="molecule type" value="Genomic_DNA"/>
</dbReference>
<dbReference type="AlphaFoldDB" id="A0A4Q6XTL8"/>
<dbReference type="Pfam" id="PF11136">
    <property type="entry name" value="DUF2889"/>
    <property type="match status" value="1"/>
</dbReference>
<dbReference type="InterPro" id="IPR021312">
    <property type="entry name" value="DUF2889"/>
</dbReference>
<comment type="caution">
    <text evidence="1">The sequence shown here is derived from an EMBL/GenBank/DDBJ whole genome shotgun (WGS) entry which is preliminary data.</text>
</comment>